<evidence type="ECO:0000256" key="1">
    <source>
        <dbReference type="SAM" id="MobiDB-lite"/>
    </source>
</evidence>
<reference evidence="2" key="2">
    <citation type="submission" date="2025-09" db="UniProtKB">
        <authorList>
            <consortium name="Ensembl"/>
        </authorList>
    </citation>
    <scope>IDENTIFICATION</scope>
</reference>
<dbReference type="GeneTree" id="ENSGT00390000006601"/>
<evidence type="ECO:0000313" key="3">
    <source>
        <dbReference type="Proteomes" id="UP000694388"/>
    </source>
</evidence>
<reference evidence="2" key="1">
    <citation type="submission" date="2025-08" db="UniProtKB">
        <authorList>
            <consortium name="Ensembl"/>
        </authorList>
    </citation>
    <scope>IDENTIFICATION</scope>
</reference>
<dbReference type="PANTHER" id="PTHR21610:SF9">
    <property type="entry name" value="VON WILLEBRAND FACTOR A DOMAIN-CONTAINING PROTEIN 8"/>
    <property type="match status" value="1"/>
</dbReference>
<proteinExistence type="predicted"/>
<dbReference type="InterPro" id="IPR036465">
    <property type="entry name" value="vWFA_dom_sf"/>
</dbReference>
<sequence length="608" mass="66278">MEFTEQKESWDLGIEPTDLPCDVYSGPDGTIWVATCNPVVVYALHGASLTCLDLGTSLGAWLRMASTRPLVSLAPLSAPLQGQAVLHEQQPPYQVQIWPRETSLPFRNQSFCSPVAFLPSCGQIVRALPAKQVPLDLFHSQGEKSMHYSGYLEVTDLGTQTVKYIGVPNPAEDHPYSGWLARLSEAGFLLAEMEDGTGVITVDTDGRVRTWETETISLQRSLSEWRTMAGAADDRPLQVTVQKDGAGGDVSGPKHGRRDPLNTPHIGGNTWAGGTGGRDTAGLGGIGGPYRLDAGHPVHQVGDADKAAVPEHVRQAAKEMAQKALKDRLRDIGMSPHDAQLYDRFSSAIRPQVQALRLILDGLQARGQERQWLRLQTDGELDEGRLVDGLLGEKAVFRRRGDKPPEPGSPPQQPKRVRLVADVSGSMYRFNGLDGRLERCLQSALLLMEAFHGYGDRIVYDICGHSGDSCDIELVSRNRIPSNDKERLDVLNTMYAHSQFCSSGDSTLPALHHAMSALAHESEHWDERLVLLLSDANLARYGVPPEALANALTAEPTVYAAVLFLGSLGDQAQRLKRVLPAGQSYIAMDTKHIPGILQEIFSSAMLAS</sequence>
<dbReference type="Ensembl" id="ENSEBUT00000018077.1">
    <property type="protein sequence ID" value="ENSEBUP00000017501.1"/>
    <property type="gene ID" value="ENSEBUG00000010938.1"/>
</dbReference>
<dbReference type="Proteomes" id="UP000694388">
    <property type="component" value="Unplaced"/>
</dbReference>
<dbReference type="PANTHER" id="PTHR21610">
    <property type="entry name" value="VON WILLEBRAND FACTOR A DOMAIN-CONTAINING PROTEIN 8"/>
    <property type="match status" value="1"/>
</dbReference>
<dbReference type="GO" id="GO:0005737">
    <property type="term" value="C:cytoplasm"/>
    <property type="evidence" value="ECO:0007669"/>
    <property type="project" value="TreeGrafter"/>
</dbReference>
<feature type="region of interest" description="Disordered" evidence="1">
    <location>
        <begin position="244"/>
        <end position="276"/>
    </location>
</feature>
<dbReference type="SUPFAM" id="SSF53300">
    <property type="entry name" value="vWA-like"/>
    <property type="match status" value="1"/>
</dbReference>
<evidence type="ECO:0000313" key="2">
    <source>
        <dbReference type="Ensembl" id="ENSEBUP00000017501.1"/>
    </source>
</evidence>
<accession>A0A8C4WX93</accession>
<name>A0A8C4WX93_EPTBU</name>
<dbReference type="InterPro" id="IPR039891">
    <property type="entry name" value="VWA8"/>
</dbReference>
<keyword evidence="3" id="KW-1185">Reference proteome</keyword>
<protein>
    <submittedName>
        <fullName evidence="2">Uncharacterized protein</fullName>
    </submittedName>
</protein>
<organism evidence="2 3">
    <name type="scientific">Eptatretus burgeri</name>
    <name type="common">Inshore hagfish</name>
    <dbReference type="NCBI Taxonomy" id="7764"/>
    <lineage>
        <taxon>Eukaryota</taxon>
        <taxon>Metazoa</taxon>
        <taxon>Chordata</taxon>
        <taxon>Craniata</taxon>
        <taxon>Vertebrata</taxon>
        <taxon>Cyclostomata</taxon>
        <taxon>Myxini</taxon>
        <taxon>Myxiniformes</taxon>
        <taxon>Myxinidae</taxon>
        <taxon>Eptatretinae</taxon>
        <taxon>Eptatretus</taxon>
    </lineage>
</organism>
<dbReference type="AlphaFoldDB" id="A0A8C4WX93"/>